<dbReference type="EMBL" id="RSED01000017">
    <property type="protein sequence ID" value="RRS02933.1"/>
    <property type="molecule type" value="Genomic_DNA"/>
</dbReference>
<comment type="caution">
    <text evidence="1">The sequence shown here is derived from an EMBL/GenBank/DDBJ whole genome shotgun (WGS) entry which is preliminary data.</text>
</comment>
<dbReference type="OrthoDB" id="9256165at2"/>
<dbReference type="AlphaFoldDB" id="A0A3R8S030"/>
<keyword evidence="2" id="KW-1185">Reference proteome</keyword>
<name>A0A3R8S030_9BURK</name>
<dbReference type="RefSeq" id="WP_125244750.1">
    <property type="nucleotide sequence ID" value="NZ_RSED01000017.1"/>
</dbReference>
<dbReference type="Proteomes" id="UP000269265">
    <property type="component" value="Unassembled WGS sequence"/>
</dbReference>
<organism evidence="1 2">
    <name type="scientific">Aquabacterium soli</name>
    <dbReference type="NCBI Taxonomy" id="2493092"/>
    <lineage>
        <taxon>Bacteria</taxon>
        <taxon>Pseudomonadati</taxon>
        <taxon>Pseudomonadota</taxon>
        <taxon>Betaproteobacteria</taxon>
        <taxon>Burkholderiales</taxon>
        <taxon>Aquabacterium</taxon>
    </lineage>
</organism>
<gene>
    <name evidence="1" type="ORF">EIP75_18430</name>
</gene>
<accession>A0A3R8S030</accession>
<protein>
    <submittedName>
        <fullName evidence="1">Uncharacterized protein</fullName>
    </submittedName>
</protein>
<proteinExistence type="predicted"/>
<reference evidence="1 2" key="1">
    <citation type="submission" date="2018-12" db="EMBL/GenBank/DDBJ databases">
        <title>The whole draft genome of Aquabacterium sp. SJQ9.</title>
        <authorList>
            <person name="Sun L."/>
            <person name="Gao X."/>
            <person name="Chen W."/>
            <person name="Huang K."/>
        </authorList>
    </citation>
    <scope>NUCLEOTIDE SEQUENCE [LARGE SCALE GENOMIC DNA]</scope>
    <source>
        <strain evidence="1 2">SJQ9</strain>
    </source>
</reference>
<evidence type="ECO:0000313" key="2">
    <source>
        <dbReference type="Proteomes" id="UP000269265"/>
    </source>
</evidence>
<evidence type="ECO:0000313" key="1">
    <source>
        <dbReference type="EMBL" id="RRS02933.1"/>
    </source>
</evidence>
<sequence length="438" mass="48921">MQLDLTLAGFTSPWSFRGSRTFANWAEGKPWVHEGSLCVLHTEEARISALLRPSISRFVHGINAGLSRLDICYVSCGAELGTPVQAMIHAFELDSSIPPFEALGRIEARIRDRSLLLVFHEGSAVHPDDWLQLVMLLEHFRKSTKTSALAAIVIDHRNVVDVQPACDFRFGHPSHSVLVEASSISNAEDLWPAYVHHRIAWEAGGSIAYALSLGHKIAECPPGNDEELERLLQEHAVLTLQEHSGKADLEEAHEIVGSLANFTSSRRQLLRSQLFQHHLLWRPPAMNSFQVVPWASRALLAHTSLPRKYVWGLRHQLVCAPLAGEIMALCLKFESQILVRLHGKRNRAVSAEALDGQDRFKRGGDRFIVYPAAFPARPVTPDDAWAFASLGQNLASSTDGSRPMYGNTRLLRNAIAHGHYVNWRHVDHARQLLESFDD</sequence>